<dbReference type="FunFam" id="3.30.70.330:FF:000040">
    <property type="entry name" value="Heterogeneous nuclear ribonucleoprotein A2/B1"/>
    <property type="match status" value="1"/>
</dbReference>
<dbReference type="InterPro" id="IPR035979">
    <property type="entry name" value="RBD_domain_sf"/>
</dbReference>
<dbReference type="Gene3D" id="3.30.70.330">
    <property type="match status" value="2"/>
</dbReference>
<organism evidence="6 7">
    <name type="scientific">Helobdella robusta</name>
    <name type="common">Californian leech</name>
    <dbReference type="NCBI Taxonomy" id="6412"/>
    <lineage>
        <taxon>Eukaryota</taxon>
        <taxon>Metazoa</taxon>
        <taxon>Spiralia</taxon>
        <taxon>Lophotrochozoa</taxon>
        <taxon>Annelida</taxon>
        <taxon>Clitellata</taxon>
        <taxon>Hirudinea</taxon>
        <taxon>Rhynchobdellida</taxon>
        <taxon>Glossiphoniidae</taxon>
        <taxon>Helobdella</taxon>
    </lineage>
</organism>
<dbReference type="OMA" id="QTVNSWR"/>
<keyword evidence="1" id="KW-0677">Repeat</keyword>
<reference evidence="6" key="3">
    <citation type="submission" date="2015-06" db="UniProtKB">
        <authorList>
            <consortium name="EnsemblMetazoa"/>
        </authorList>
    </citation>
    <scope>IDENTIFICATION</scope>
</reference>
<dbReference type="GO" id="GO:0034046">
    <property type="term" value="F:poly(G) binding"/>
    <property type="evidence" value="ECO:0000318"/>
    <property type="project" value="GO_Central"/>
</dbReference>
<dbReference type="KEGG" id="hro:HELRODRAFT_90523"/>
<name>T1G7S5_HELRO</name>
<dbReference type="STRING" id="6412.T1G7S5"/>
<reference evidence="5 7" key="2">
    <citation type="journal article" date="2013" name="Nature">
        <title>Insights into bilaterian evolution from three spiralian genomes.</title>
        <authorList>
            <person name="Simakov O."/>
            <person name="Marletaz F."/>
            <person name="Cho S.J."/>
            <person name="Edsinger-Gonzales E."/>
            <person name="Havlak P."/>
            <person name="Hellsten U."/>
            <person name="Kuo D.H."/>
            <person name="Larsson T."/>
            <person name="Lv J."/>
            <person name="Arendt D."/>
            <person name="Savage R."/>
            <person name="Osoegawa K."/>
            <person name="de Jong P."/>
            <person name="Grimwood J."/>
            <person name="Chapman J.A."/>
            <person name="Shapiro H."/>
            <person name="Aerts A."/>
            <person name="Otillar R.P."/>
            <person name="Terry A.Y."/>
            <person name="Boore J.L."/>
            <person name="Grigoriev I.V."/>
            <person name="Lindberg D.R."/>
            <person name="Seaver E.C."/>
            <person name="Weisblat D.A."/>
            <person name="Putnam N.H."/>
            <person name="Rokhsar D.S."/>
        </authorList>
    </citation>
    <scope>NUCLEOTIDE SEQUENCE</scope>
</reference>
<keyword evidence="7" id="KW-1185">Reference proteome</keyword>
<dbReference type="OrthoDB" id="1875751at2759"/>
<accession>T1G7S5</accession>
<evidence type="ECO:0000256" key="1">
    <source>
        <dbReference type="ARBA" id="ARBA00022737"/>
    </source>
</evidence>
<dbReference type="InterPro" id="IPR012677">
    <property type="entry name" value="Nucleotide-bd_a/b_plait_sf"/>
</dbReference>
<evidence type="ECO:0000259" key="4">
    <source>
        <dbReference type="PROSITE" id="PS50102"/>
    </source>
</evidence>
<dbReference type="GO" id="GO:0003730">
    <property type="term" value="F:mRNA 3'-UTR binding"/>
    <property type="evidence" value="ECO:0000318"/>
    <property type="project" value="GO_Central"/>
</dbReference>
<dbReference type="PROSITE" id="PS50102">
    <property type="entry name" value="RRM"/>
    <property type="match status" value="2"/>
</dbReference>
<dbReference type="PANTHER" id="PTHR48026">
    <property type="entry name" value="HOMOLOGOUS TO DROSOPHILA SQD (SQUID) PROTEIN"/>
    <property type="match status" value="1"/>
</dbReference>
<evidence type="ECO:0000256" key="3">
    <source>
        <dbReference type="PROSITE-ProRule" id="PRU00176"/>
    </source>
</evidence>
<dbReference type="SMART" id="SM00360">
    <property type="entry name" value="RRM"/>
    <property type="match status" value="2"/>
</dbReference>
<keyword evidence="2 3" id="KW-0694">RNA-binding</keyword>
<dbReference type="CTD" id="20217122"/>
<evidence type="ECO:0000313" key="6">
    <source>
        <dbReference type="EnsemblMetazoa" id="HelroP90523"/>
    </source>
</evidence>
<sequence>KDSDQFKKLFIGGLHLQTTDQSLKAFYEKWGEVVDCIVMKDPVTRRSRGFGFITYSEAHMVDDCLSERPHIIDDKQVDPKRAMPREESNKPELHQSIKKVFIGGIKEPLDENDIREHFSKFGNIESIDMVTDKDTGKKRGFCFMTYDDTDSVDKIVC</sequence>
<dbReference type="SUPFAM" id="SSF54928">
    <property type="entry name" value="RNA-binding domain, RBD"/>
    <property type="match status" value="1"/>
</dbReference>
<dbReference type="HOGENOM" id="CLU_012062_1_4_1"/>
<feature type="domain" description="RRM" evidence="4">
    <location>
        <begin position="98"/>
        <end position="157"/>
    </location>
</feature>
<evidence type="ECO:0000256" key="2">
    <source>
        <dbReference type="ARBA" id="ARBA00022884"/>
    </source>
</evidence>
<gene>
    <name evidence="6" type="primary">20217122</name>
    <name evidence="5" type="ORF">HELRODRAFT_90523</name>
</gene>
<dbReference type="AlphaFoldDB" id="T1G7S5"/>
<evidence type="ECO:0000313" key="7">
    <source>
        <dbReference type="Proteomes" id="UP000015101"/>
    </source>
</evidence>
<dbReference type="PANTHER" id="PTHR48026:SF14">
    <property type="entry name" value="HETEROGENEOUS NUCLEAR RIBONUCLEOPROTEIN A1"/>
    <property type="match status" value="1"/>
</dbReference>
<dbReference type="GO" id="GO:0005634">
    <property type="term" value="C:nucleus"/>
    <property type="evidence" value="ECO:0000318"/>
    <property type="project" value="GO_Central"/>
</dbReference>
<protein>
    <recommendedName>
        <fullName evidence="4">RRM domain-containing protein</fullName>
    </recommendedName>
</protein>
<dbReference type="eggNOG" id="KOG0118">
    <property type="taxonomic scope" value="Eukaryota"/>
</dbReference>
<reference evidence="7" key="1">
    <citation type="submission" date="2012-12" db="EMBL/GenBank/DDBJ databases">
        <authorList>
            <person name="Hellsten U."/>
            <person name="Grimwood J."/>
            <person name="Chapman J.A."/>
            <person name="Shapiro H."/>
            <person name="Aerts A."/>
            <person name="Otillar R.P."/>
            <person name="Terry A.Y."/>
            <person name="Boore J.L."/>
            <person name="Simakov O."/>
            <person name="Marletaz F."/>
            <person name="Cho S.-J."/>
            <person name="Edsinger-Gonzales E."/>
            <person name="Havlak P."/>
            <person name="Kuo D.-H."/>
            <person name="Larsson T."/>
            <person name="Lv J."/>
            <person name="Arendt D."/>
            <person name="Savage R."/>
            <person name="Osoegawa K."/>
            <person name="de Jong P."/>
            <person name="Lindberg D.R."/>
            <person name="Seaver E.C."/>
            <person name="Weisblat D.A."/>
            <person name="Putnam N.H."/>
            <person name="Grigoriev I.V."/>
            <person name="Rokhsar D.S."/>
        </authorList>
    </citation>
    <scope>NUCLEOTIDE SEQUENCE</scope>
</reference>
<dbReference type="GO" id="GO:0048026">
    <property type="term" value="P:positive regulation of mRNA splicing, via spliceosome"/>
    <property type="evidence" value="ECO:0000318"/>
    <property type="project" value="GO_Central"/>
</dbReference>
<proteinExistence type="predicted"/>
<dbReference type="RefSeq" id="XP_009030854.1">
    <property type="nucleotide sequence ID" value="XM_009032606.1"/>
</dbReference>
<feature type="domain" description="RRM" evidence="4">
    <location>
        <begin position="7"/>
        <end position="90"/>
    </location>
</feature>
<dbReference type="EMBL" id="KB097731">
    <property type="protein sequence ID" value="ESN91011.1"/>
    <property type="molecule type" value="Genomic_DNA"/>
</dbReference>
<dbReference type="InParanoid" id="T1G7S5"/>
<dbReference type="Proteomes" id="UP000015101">
    <property type="component" value="Unassembled WGS sequence"/>
</dbReference>
<dbReference type="FunCoup" id="T1G7S5">
    <property type="interactions" value="93"/>
</dbReference>
<dbReference type="EMBL" id="AMQM01008158">
    <property type="status" value="NOT_ANNOTATED_CDS"/>
    <property type="molecule type" value="Genomic_DNA"/>
</dbReference>
<dbReference type="Pfam" id="PF00076">
    <property type="entry name" value="RRM_1"/>
    <property type="match status" value="2"/>
</dbReference>
<dbReference type="GeneID" id="20217122"/>
<dbReference type="EnsemblMetazoa" id="HelroT90523">
    <property type="protein sequence ID" value="HelroP90523"/>
    <property type="gene ID" value="HelroG90523"/>
</dbReference>
<evidence type="ECO:0000313" key="5">
    <source>
        <dbReference type="EMBL" id="ESN91011.1"/>
    </source>
</evidence>
<dbReference type="InterPro" id="IPR000504">
    <property type="entry name" value="RRM_dom"/>
</dbReference>